<evidence type="ECO:0000313" key="2">
    <source>
        <dbReference type="EMBL" id="QYX32799.1"/>
    </source>
</evidence>
<name>A0ABX8X273_9CYAN</name>
<reference evidence="2 3" key="1">
    <citation type="journal article" date="2022" name="J. Am. Chem. Soc.">
        <title>Biosynthesis of Guanitoxin Enables Global Environmental Detection in Freshwater Cyanobacteria.</title>
        <authorList>
            <person name="Lima S.T."/>
            <person name="Fallon T.R."/>
            <person name="Cordoza J.L."/>
            <person name="Chekan J.R."/>
            <person name="Delbaje E."/>
            <person name="Hopiavuori A.R."/>
            <person name="Alvarenga D.O."/>
            <person name="Wood S.M."/>
            <person name="Luhavaya H."/>
            <person name="Baumgartner J.T."/>
            <person name="Dorr F.A."/>
            <person name="Etchegaray A."/>
            <person name="Pinto E."/>
            <person name="McKinnie S.M.K."/>
            <person name="Fiore M.F."/>
            <person name="Moore B.S."/>
        </authorList>
    </citation>
    <scope>NUCLEOTIDE SEQUENCE [LARGE SCALE GENOMIC DNA]</scope>
    <source>
        <strain evidence="2 3">ITEP-024</strain>
    </source>
</reference>
<dbReference type="EMBL" id="CP080598">
    <property type="protein sequence ID" value="QYX32799.1"/>
    <property type="molecule type" value="Genomic_DNA"/>
</dbReference>
<evidence type="ECO:0008006" key="4">
    <source>
        <dbReference type="Google" id="ProtNLM"/>
    </source>
</evidence>
<evidence type="ECO:0000256" key="1">
    <source>
        <dbReference type="SAM" id="MobiDB-lite"/>
    </source>
</evidence>
<proteinExistence type="predicted"/>
<dbReference type="Proteomes" id="UP000826540">
    <property type="component" value="Chromosome"/>
</dbReference>
<dbReference type="RefSeq" id="WP_220610649.1">
    <property type="nucleotide sequence ID" value="NZ_CP080598.1"/>
</dbReference>
<accession>A0ABX8X273</accession>
<organism evidence="2 3">
    <name type="scientific">Sphaerospermopsis torques-reginae ITEP-024</name>
    <dbReference type="NCBI Taxonomy" id="984208"/>
    <lineage>
        <taxon>Bacteria</taxon>
        <taxon>Bacillati</taxon>
        <taxon>Cyanobacteriota</taxon>
        <taxon>Cyanophyceae</taxon>
        <taxon>Nostocales</taxon>
        <taxon>Aphanizomenonaceae</taxon>
        <taxon>Sphaerospermopsis</taxon>
        <taxon>Sphaerospermopsis torques-reginae</taxon>
    </lineage>
</organism>
<protein>
    <recommendedName>
        <fullName evidence="4">KGK family protein</fullName>
    </recommendedName>
</protein>
<dbReference type="InterPro" id="IPR014971">
    <property type="entry name" value="KGK"/>
</dbReference>
<evidence type="ECO:0000313" key="3">
    <source>
        <dbReference type="Proteomes" id="UP000826540"/>
    </source>
</evidence>
<feature type="region of interest" description="Disordered" evidence="1">
    <location>
        <begin position="103"/>
        <end position="125"/>
    </location>
</feature>
<keyword evidence="3" id="KW-1185">Reference proteome</keyword>
<gene>
    <name evidence="2" type="ORF">K2F26_05455</name>
</gene>
<sequence>MEDNFQLFDCEDGDIVIDFDGHILKVSQLDQAISKVILDNDGLKQLNEKLDKINSRTLPSTKNKKDWIEQGVDCKVLKPGKNWESGKFRVKFTLEFCPDEPEIKETKEPESPLDGILRQINDLSS</sequence>
<dbReference type="Pfam" id="PF08872">
    <property type="entry name" value="KGK"/>
    <property type="match status" value="1"/>
</dbReference>